<evidence type="ECO:0000313" key="3">
    <source>
        <dbReference type="EMBL" id="OBX48748.1"/>
    </source>
</evidence>
<comment type="caution">
    <text evidence="3">The sequence shown here is derived from an EMBL/GenBank/DDBJ whole genome shotgun (WGS) entry which is preliminary data.</text>
</comment>
<sequence length="200" mass="21938">MMYHTLSTPCQAVYEIKKSEFLAFAHPICQKDEIMFHVEHLRNSHPNARHHCTAYILGDPKNTTHAGFDDDGEPNGTAGRPILNVLQHKAIGNVLIVVVRYFGGIKLGAGGLTRAYATATQMVVDNMTLVPFVPKSVVKVATTFAHEAQIRYLTEQVGGEILGVDYACHVVMSVQMDDEKMDEFAGNLGVFGKMLTTSTS</sequence>
<dbReference type="RefSeq" id="WP_066887052.1">
    <property type="nucleotide sequence ID" value="NZ_JAKREH010000019.1"/>
</dbReference>
<dbReference type="PANTHER" id="PTHR16301:SF20">
    <property type="entry name" value="IMPACT FAMILY MEMBER YIGZ"/>
    <property type="match status" value="1"/>
</dbReference>
<reference evidence="3 4" key="1">
    <citation type="submission" date="2016-06" db="EMBL/GenBank/DDBJ databases">
        <title>Draft genome of Moraxella nonliquefaciens CCUG 60284.</title>
        <authorList>
            <person name="Salva-Serra F."/>
            <person name="Engstrom-Jakobsson H."/>
            <person name="Thorell K."/>
            <person name="Gonzales-Siles L."/>
            <person name="Karlsson R."/>
            <person name="Boulund F."/>
            <person name="Engstrand L."/>
            <person name="Kristiansson E."/>
            <person name="Moore E."/>
        </authorList>
    </citation>
    <scope>NUCLEOTIDE SEQUENCE [LARGE SCALE GENOMIC DNA]</scope>
    <source>
        <strain evidence="3 4">CCUG 60284</strain>
    </source>
</reference>
<dbReference type="SUPFAM" id="SSF54980">
    <property type="entry name" value="EF-G C-terminal domain-like"/>
    <property type="match status" value="1"/>
</dbReference>
<dbReference type="Gene3D" id="3.30.70.240">
    <property type="match status" value="1"/>
</dbReference>
<dbReference type="GO" id="GO:0032561">
    <property type="term" value="F:guanyl ribonucleotide binding"/>
    <property type="evidence" value="ECO:0007669"/>
    <property type="project" value="UniProtKB-ARBA"/>
</dbReference>
<dbReference type="GO" id="GO:0043168">
    <property type="term" value="F:anion binding"/>
    <property type="evidence" value="ECO:0007669"/>
    <property type="project" value="UniProtKB-ARBA"/>
</dbReference>
<comment type="similarity">
    <text evidence="1">Belongs to the IMPACT family.</text>
</comment>
<evidence type="ECO:0000256" key="1">
    <source>
        <dbReference type="ARBA" id="ARBA00007665"/>
    </source>
</evidence>
<dbReference type="Proteomes" id="UP000092671">
    <property type="component" value="Unassembled WGS sequence"/>
</dbReference>
<dbReference type="AlphaFoldDB" id="A0A1B8PHZ3"/>
<dbReference type="OrthoDB" id="9813771at2"/>
<dbReference type="InterPro" id="IPR036956">
    <property type="entry name" value="Impact_N_sf"/>
</dbReference>
<dbReference type="InterPro" id="IPR020569">
    <property type="entry name" value="UPF0029_Impact_CS"/>
</dbReference>
<dbReference type="GO" id="GO:0017111">
    <property type="term" value="F:ribonucleoside triphosphate phosphatase activity"/>
    <property type="evidence" value="ECO:0007669"/>
    <property type="project" value="UniProtKB-ARBA"/>
</dbReference>
<name>A0A1B8PHZ3_MORNO</name>
<dbReference type="PROSITE" id="PS00910">
    <property type="entry name" value="UPF0029"/>
    <property type="match status" value="1"/>
</dbReference>
<dbReference type="GO" id="GO:0005737">
    <property type="term" value="C:cytoplasm"/>
    <property type="evidence" value="ECO:0007669"/>
    <property type="project" value="TreeGrafter"/>
</dbReference>
<dbReference type="InterPro" id="IPR001498">
    <property type="entry name" value="Impact_N"/>
</dbReference>
<evidence type="ECO:0000259" key="2">
    <source>
        <dbReference type="Pfam" id="PF01205"/>
    </source>
</evidence>
<proteinExistence type="inferred from homology"/>
<dbReference type="InterPro" id="IPR023582">
    <property type="entry name" value="Impact"/>
</dbReference>
<evidence type="ECO:0000313" key="4">
    <source>
        <dbReference type="Proteomes" id="UP000092671"/>
    </source>
</evidence>
<dbReference type="InterPro" id="IPR020568">
    <property type="entry name" value="Ribosomal_Su5_D2-typ_SF"/>
</dbReference>
<accession>A0A1B8PHZ3</accession>
<dbReference type="Pfam" id="PF01205">
    <property type="entry name" value="Impact_N"/>
    <property type="match status" value="1"/>
</dbReference>
<dbReference type="InterPro" id="IPR035647">
    <property type="entry name" value="EFG_III/V"/>
</dbReference>
<protein>
    <submittedName>
        <fullName evidence="3">IMPACT family protein</fullName>
    </submittedName>
</protein>
<gene>
    <name evidence="3" type="ORF">A9Z60_05030</name>
</gene>
<organism evidence="3 4">
    <name type="scientific">Moraxella nonliquefaciens</name>
    <dbReference type="NCBI Taxonomy" id="478"/>
    <lineage>
        <taxon>Bacteria</taxon>
        <taxon>Pseudomonadati</taxon>
        <taxon>Pseudomonadota</taxon>
        <taxon>Gammaproteobacteria</taxon>
        <taxon>Moraxellales</taxon>
        <taxon>Moraxellaceae</taxon>
        <taxon>Moraxella</taxon>
    </lineage>
</organism>
<dbReference type="PANTHER" id="PTHR16301">
    <property type="entry name" value="IMPACT-RELATED"/>
    <property type="match status" value="1"/>
</dbReference>
<dbReference type="EMBL" id="LZDN01000043">
    <property type="protein sequence ID" value="OBX48748.1"/>
    <property type="molecule type" value="Genomic_DNA"/>
</dbReference>
<feature type="domain" description="Impact N-terminal" evidence="2">
    <location>
        <begin position="17"/>
        <end position="123"/>
    </location>
</feature>
<dbReference type="Gene3D" id="3.30.230.30">
    <property type="entry name" value="Impact, N-terminal domain"/>
    <property type="match status" value="1"/>
</dbReference>
<dbReference type="GO" id="GO:0006446">
    <property type="term" value="P:regulation of translational initiation"/>
    <property type="evidence" value="ECO:0007669"/>
    <property type="project" value="TreeGrafter"/>
</dbReference>
<dbReference type="SUPFAM" id="SSF54211">
    <property type="entry name" value="Ribosomal protein S5 domain 2-like"/>
    <property type="match status" value="1"/>
</dbReference>